<proteinExistence type="predicted"/>
<dbReference type="AlphaFoldDB" id="A0A2S6NCV5"/>
<protein>
    <submittedName>
        <fullName evidence="1">Uncharacterized protein</fullName>
    </submittedName>
</protein>
<gene>
    <name evidence="1" type="ORF">CCR94_05580</name>
</gene>
<dbReference type="RefSeq" id="WP_104506894.1">
    <property type="nucleotide sequence ID" value="NZ_JACIGC010000001.1"/>
</dbReference>
<evidence type="ECO:0000313" key="1">
    <source>
        <dbReference type="EMBL" id="PPQ32438.1"/>
    </source>
</evidence>
<evidence type="ECO:0000313" key="2">
    <source>
        <dbReference type="Proteomes" id="UP000239089"/>
    </source>
</evidence>
<keyword evidence="2" id="KW-1185">Reference proteome</keyword>
<dbReference type="OrthoDB" id="9009412at2"/>
<dbReference type="EMBL" id="NHSJ01000039">
    <property type="protein sequence ID" value="PPQ32438.1"/>
    <property type="molecule type" value="Genomic_DNA"/>
</dbReference>
<sequence>MSHVPVRISNQQIEQAHFEEFRKAYALPPGEIKYSDKPDVFLKGDRTIGIEITNFYVRPNEAEGSEQTQRPLRDAIISKAHKLYRKAGGKEIILSIAFDPEIRITKDRCKVLPQILANFATQIDTQPEGQIDTDSYPEMPELNWIHTSGREFQNGNFELVQSYSVPIMPVARLNDIVTEKEGKAADYHKCDAYWLLIVVDFWNPAQDQEITTQPIKLASKVFEKIILFKTCHRQIVEI</sequence>
<reference evidence="1 2" key="1">
    <citation type="journal article" date="2018" name="Arch. Microbiol.">
        <title>New insights into the metabolic potential of the phototrophic purple bacterium Rhodopila globiformis DSM 161(T) from its draft genome sequence and evidence for a vanadium-dependent nitrogenase.</title>
        <authorList>
            <person name="Imhoff J.F."/>
            <person name="Rahn T."/>
            <person name="Kunzel S."/>
            <person name="Neulinger S.C."/>
        </authorList>
    </citation>
    <scope>NUCLEOTIDE SEQUENCE [LARGE SCALE GENOMIC DNA]</scope>
    <source>
        <strain evidence="1 2">DSM 16996</strain>
    </source>
</reference>
<organism evidence="1 2">
    <name type="scientific">Rhodoblastus sphagnicola</name>
    <dbReference type="NCBI Taxonomy" id="333368"/>
    <lineage>
        <taxon>Bacteria</taxon>
        <taxon>Pseudomonadati</taxon>
        <taxon>Pseudomonadota</taxon>
        <taxon>Alphaproteobacteria</taxon>
        <taxon>Hyphomicrobiales</taxon>
        <taxon>Rhodoblastaceae</taxon>
        <taxon>Rhodoblastus</taxon>
    </lineage>
</organism>
<dbReference type="Proteomes" id="UP000239089">
    <property type="component" value="Unassembled WGS sequence"/>
</dbReference>
<accession>A0A2S6NCV5</accession>
<comment type="caution">
    <text evidence="1">The sequence shown here is derived from an EMBL/GenBank/DDBJ whole genome shotgun (WGS) entry which is preliminary data.</text>
</comment>
<name>A0A2S6NCV5_9HYPH</name>